<comment type="caution">
    <text evidence="1">The sequence shown here is derived from an EMBL/GenBank/DDBJ whole genome shotgun (WGS) entry which is preliminary data.</text>
</comment>
<dbReference type="InterPro" id="IPR029058">
    <property type="entry name" value="AB_hydrolase_fold"/>
</dbReference>
<dbReference type="EMBL" id="JADNYJ010000002">
    <property type="protein sequence ID" value="KAF8913079.1"/>
    <property type="molecule type" value="Genomic_DNA"/>
</dbReference>
<proteinExistence type="predicted"/>
<dbReference type="Gene3D" id="3.40.50.1820">
    <property type="entry name" value="alpha/beta hydrolase"/>
    <property type="match status" value="1"/>
</dbReference>
<accession>A0A9P5TUM9</accession>
<evidence type="ECO:0000313" key="2">
    <source>
        <dbReference type="Proteomes" id="UP000724874"/>
    </source>
</evidence>
<dbReference type="Proteomes" id="UP000724874">
    <property type="component" value="Unassembled WGS sequence"/>
</dbReference>
<keyword evidence="2" id="KW-1185">Reference proteome</keyword>
<dbReference type="OrthoDB" id="206848at2759"/>
<evidence type="ECO:0000313" key="1">
    <source>
        <dbReference type="EMBL" id="KAF8913079.1"/>
    </source>
</evidence>
<organism evidence="1 2">
    <name type="scientific">Gymnopilus junonius</name>
    <name type="common">Spectacular rustgill mushroom</name>
    <name type="synonym">Gymnopilus spectabilis subsp. junonius</name>
    <dbReference type="NCBI Taxonomy" id="109634"/>
    <lineage>
        <taxon>Eukaryota</taxon>
        <taxon>Fungi</taxon>
        <taxon>Dikarya</taxon>
        <taxon>Basidiomycota</taxon>
        <taxon>Agaricomycotina</taxon>
        <taxon>Agaricomycetes</taxon>
        <taxon>Agaricomycetidae</taxon>
        <taxon>Agaricales</taxon>
        <taxon>Agaricineae</taxon>
        <taxon>Hymenogastraceae</taxon>
        <taxon>Gymnopilus</taxon>
    </lineage>
</organism>
<reference evidence="1" key="1">
    <citation type="submission" date="2020-11" db="EMBL/GenBank/DDBJ databases">
        <authorList>
            <consortium name="DOE Joint Genome Institute"/>
            <person name="Ahrendt S."/>
            <person name="Riley R."/>
            <person name="Andreopoulos W."/>
            <person name="LaButti K."/>
            <person name="Pangilinan J."/>
            <person name="Ruiz-duenas F.J."/>
            <person name="Barrasa J.M."/>
            <person name="Sanchez-Garcia M."/>
            <person name="Camarero S."/>
            <person name="Miyauchi S."/>
            <person name="Serrano A."/>
            <person name="Linde D."/>
            <person name="Babiker R."/>
            <person name="Drula E."/>
            <person name="Ayuso-Fernandez I."/>
            <person name="Pacheco R."/>
            <person name="Padilla G."/>
            <person name="Ferreira P."/>
            <person name="Barriuso J."/>
            <person name="Kellner H."/>
            <person name="Castanera R."/>
            <person name="Alfaro M."/>
            <person name="Ramirez L."/>
            <person name="Pisabarro A.G."/>
            <person name="Kuo A."/>
            <person name="Tritt A."/>
            <person name="Lipzen A."/>
            <person name="He G."/>
            <person name="Yan M."/>
            <person name="Ng V."/>
            <person name="Cullen D."/>
            <person name="Martin F."/>
            <person name="Rosso M.-N."/>
            <person name="Henrissat B."/>
            <person name="Hibbett D."/>
            <person name="Martinez A.T."/>
            <person name="Grigoriev I.V."/>
        </authorList>
    </citation>
    <scope>NUCLEOTIDE SEQUENCE</scope>
    <source>
        <strain evidence="1">AH 44721</strain>
    </source>
</reference>
<gene>
    <name evidence="1" type="ORF">CPB84DRAFT_512248</name>
</gene>
<dbReference type="AlphaFoldDB" id="A0A9P5TUM9"/>
<name>A0A9P5TUM9_GYMJU</name>
<sequence length="167" mass="19502">MSTLMHAHCLVVKYLSSHFSSYHHTPRHWHLSSLTHNLRYNFSKSVGAFDYNLLRLLPLSKFLPAQEEYLRAENNGEEYWATDGVVPLFSRWHPFPCTLTTCNHSAVLHRQIFEQREGKFDNICVNNPVDETNHLSLVPGLFQENMYKKSFWTELGHWLEVVDALTA</sequence>
<protein>
    <submittedName>
        <fullName evidence="1">Uncharacterized protein</fullName>
    </submittedName>
</protein>